<dbReference type="PANTHER" id="PTHR23185">
    <property type="entry name" value="PROTEIN VIRILIZER HOMOLOG"/>
    <property type="match status" value="1"/>
</dbReference>
<sequence length="504" mass="55073">NNQFLLCNLPNHLFHSISLISDRRVPIHRHGMSGSDTTIGFLTIEECSILLSYLLRFFMALPVGRELLNCLSAFEEIVSSTDGQSALLSILKHKQSSPVQDSESKPTHQSIASPSIGHAFDWNESSPLFFCWTTLLKSFNAADAPVVDIAHAVGTLASGVLSFCIDGESLSIERVAAVKLLFGLKDSSAEERFVKESLKTVEELINMLESEKSNIEKISNIMEAAKVFLLVLQNYSDNEVNEAISSQCVSLLAPPFPSRICSLADRSTEQMETMASNIFGDAFHWEFPENLRNRLPQTGLSTKRKASIEGPNRLVARGESAAVEASSNSTFSRVAAQPVSTSPGLTRRDAFRQRKPNTSRPPSMHVDDYVARERNADGTNSSNVIAIPRAGSSSGRAPSIHVDVFMARQKERQSSVGLTGSDTSGQAKSTVPDESLGAEKSGESQPLIPDLDDDLQGIDIVFDADEPDENDEKFDFPQPDDNLLLPGSVTVELQSPQSMIEDRE</sequence>
<dbReference type="GO" id="GO:0036396">
    <property type="term" value="C:RNA N6-methyladenosine methyltransferase complex"/>
    <property type="evidence" value="ECO:0007669"/>
    <property type="project" value="TreeGrafter"/>
</dbReference>
<feature type="region of interest" description="Disordered" evidence="1">
    <location>
        <begin position="326"/>
        <end position="398"/>
    </location>
</feature>
<feature type="non-terminal residue" evidence="2">
    <location>
        <position position="1"/>
    </location>
</feature>
<feature type="non-terminal residue" evidence="2">
    <location>
        <position position="504"/>
    </location>
</feature>
<reference evidence="2 3" key="1">
    <citation type="journal article" date="2013" name="BMC Genomics">
        <title>The miniature genome of a carnivorous plant Genlisea aurea contains a low number of genes and short non-coding sequences.</title>
        <authorList>
            <person name="Leushkin E.V."/>
            <person name="Sutormin R.A."/>
            <person name="Nabieva E.R."/>
            <person name="Penin A.A."/>
            <person name="Kondrashov A.S."/>
            <person name="Logacheva M.D."/>
        </authorList>
    </citation>
    <scope>NUCLEOTIDE SEQUENCE [LARGE SCALE GENOMIC DNA]</scope>
</reference>
<evidence type="ECO:0000313" key="3">
    <source>
        <dbReference type="Proteomes" id="UP000015453"/>
    </source>
</evidence>
<dbReference type="AlphaFoldDB" id="S8DWR1"/>
<feature type="compositionally biased region" description="Acidic residues" evidence="1">
    <location>
        <begin position="450"/>
        <end position="472"/>
    </location>
</feature>
<dbReference type="OrthoDB" id="2011702at2759"/>
<dbReference type="Proteomes" id="UP000015453">
    <property type="component" value="Unassembled WGS sequence"/>
</dbReference>
<keyword evidence="3" id="KW-1185">Reference proteome</keyword>
<feature type="compositionally biased region" description="Basic and acidic residues" evidence="1">
    <location>
        <begin position="365"/>
        <end position="376"/>
    </location>
</feature>
<comment type="caution">
    <text evidence="2">The sequence shown here is derived from an EMBL/GenBank/DDBJ whole genome shotgun (WGS) entry which is preliminary data.</text>
</comment>
<evidence type="ECO:0000256" key="1">
    <source>
        <dbReference type="SAM" id="MobiDB-lite"/>
    </source>
</evidence>
<feature type="compositionally biased region" description="Polar residues" evidence="1">
    <location>
        <begin position="326"/>
        <end position="344"/>
    </location>
</feature>
<proteinExistence type="predicted"/>
<name>S8DWR1_9LAMI</name>
<organism evidence="2 3">
    <name type="scientific">Genlisea aurea</name>
    <dbReference type="NCBI Taxonomy" id="192259"/>
    <lineage>
        <taxon>Eukaryota</taxon>
        <taxon>Viridiplantae</taxon>
        <taxon>Streptophyta</taxon>
        <taxon>Embryophyta</taxon>
        <taxon>Tracheophyta</taxon>
        <taxon>Spermatophyta</taxon>
        <taxon>Magnoliopsida</taxon>
        <taxon>eudicotyledons</taxon>
        <taxon>Gunneridae</taxon>
        <taxon>Pentapetalae</taxon>
        <taxon>asterids</taxon>
        <taxon>lamiids</taxon>
        <taxon>Lamiales</taxon>
        <taxon>Lentibulariaceae</taxon>
        <taxon>Genlisea</taxon>
    </lineage>
</organism>
<gene>
    <name evidence="2" type="ORF">M569_07112</name>
</gene>
<evidence type="ECO:0000313" key="2">
    <source>
        <dbReference type="EMBL" id="EPS67663.1"/>
    </source>
</evidence>
<dbReference type="GO" id="GO:0003723">
    <property type="term" value="F:RNA binding"/>
    <property type="evidence" value="ECO:0007669"/>
    <property type="project" value="TreeGrafter"/>
</dbReference>
<dbReference type="EMBL" id="AUSU01002990">
    <property type="protein sequence ID" value="EPS67663.1"/>
    <property type="molecule type" value="Genomic_DNA"/>
</dbReference>
<feature type="region of interest" description="Disordered" evidence="1">
    <location>
        <begin position="411"/>
        <end position="484"/>
    </location>
</feature>
<dbReference type="PANTHER" id="PTHR23185:SF0">
    <property type="entry name" value="PROTEIN VIRILIZER HOMOLOG"/>
    <property type="match status" value="1"/>
</dbReference>
<protein>
    <submittedName>
        <fullName evidence="2">Uncharacterized protein</fullName>
    </submittedName>
</protein>
<accession>S8DWR1</accession>
<dbReference type="InterPro" id="IPR026736">
    <property type="entry name" value="Virilizer"/>
</dbReference>
<feature type="compositionally biased region" description="Polar residues" evidence="1">
    <location>
        <begin position="414"/>
        <end position="429"/>
    </location>
</feature>